<dbReference type="EMBL" id="CP002581">
    <property type="protein sequence ID" value="AJK50856.1"/>
    <property type="molecule type" value="Genomic_DNA"/>
</dbReference>
<protein>
    <submittedName>
        <fullName evidence="1">Uncharacterized protein</fullName>
    </submittedName>
</protein>
<evidence type="ECO:0000313" key="1">
    <source>
        <dbReference type="EMBL" id="AJK50856.1"/>
    </source>
</evidence>
<organism evidence="1 2">
    <name type="scientific">Burkholderia plantarii</name>
    <dbReference type="NCBI Taxonomy" id="41899"/>
    <lineage>
        <taxon>Bacteria</taxon>
        <taxon>Pseudomonadati</taxon>
        <taxon>Pseudomonadota</taxon>
        <taxon>Betaproteobacteria</taxon>
        <taxon>Burkholderiales</taxon>
        <taxon>Burkholderiaceae</taxon>
        <taxon>Burkholderia</taxon>
    </lineage>
</organism>
<dbReference type="Proteomes" id="UP000031838">
    <property type="component" value="Chromosome 2"/>
</dbReference>
<dbReference type="KEGG" id="bgp:BGL_2c28020"/>
<evidence type="ECO:0000313" key="2">
    <source>
        <dbReference type="Proteomes" id="UP000031838"/>
    </source>
</evidence>
<dbReference type="HOGENOM" id="CLU_805809_0_0_4"/>
<gene>
    <name evidence="1" type="ORF">BGL_2c28020</name>
</gene>
<proteinExistence type="predicted"/>
<dbReference type="AlphaFoldDB" id="A0A0B6SF80"/>
<reference evidence="1 2" key="2">
    <citation type="journal article" date="2016" name="Appl. Microbiol. Biotechnol.">
        <title>Mutations improving production and secretion of extracellular lipase by Burkholderia glumae PG1.</title>
        <authorList>
            <person name="Knapp A."/>
            <person name="Voget S."/>
            <person name="Gao R."/>
            <person name="Zaburannyi N."/>
            <person name="Krysciak D."/>
            <person name="Breuer M."/>
            <person name="Hauer B."/>
            <person name="Streit W.R."/>
            <person name="Muller R."/>
            <person name="Daniel R."/>
            <person name="Jaeger K.E."/>
        </authorList>
    </citation>
    <scope>NUCLEOTIDE SEQUENCE [LARGE SCALE GENOMIC DNA]</scope>
    <source>
        <strain evidence="1 2">PG1</strain>
    </source>
</reference>
<sequence>MAVLLDHLPSTLQGVKACVGAPLTKGTRGYSLIPLPPESDLEGVALVLPQAVLEKAGIALIRAGTEVHVDAQRNGSRFEATTLHAPHAGQAFSANRPARQDQTSVVAFAMNAWSETSKKSVLFATHEVGAPVSARIWVPAGVLRSLGILAVHRATLPETETDEQSREQIGAWSSALRGSREQREAVSIDRILIWVESSRNGTRWDFLRLLGPGERRVPTRDGEVVDWVGAIIDEIKPHAASRSTAPPDRKLDSHFDADWPHGADDASEAVESRMMVTVTFSDERLGRGKSRAFVTESIASGAGLAPGVPVIVRLVSKDQYWNVSHLHRATPHHSSIDNDPALAQ</sequence>
<reference evidence="2" key="1">
    <citation type="submission" date="2011-03" db="EMBL/GenBank/DDBJ databases">
        <authorList>
            <person name="Voget S."/>
            <person name="Streit W.R."/>
            <person name="Jaeger K.E."/>
            <person name="Daniel R."/>
        </authorList>
    </citation>
    <scope>NUCLEOTIDE SEQUENCE [LARGE SCALE GENOMIC DNA]</scope>
    <source>
        <strain evidence="2">PG1</strain>
    </source>
</reference>
<name>A0A0B6SF80_BURPL</name>
<keyword evidence="2" id="KW-1185">Reference proteome</keyword>
<accession>A0A0B6SF80</accession>